<dbReference type="GO" id="GO:0005886">
    <property type="term" value="C:plasma membrane"/>
    <property type="evidence" value="ECO:0007669"/>
    <property type="project" value="UniProtKB-SubCell"/>
</dbReference>
<evidence type="ECO:0000259" key="12">
    <source>
        <dbReference type="PROSITE" id="PS50227"/>
    </source>
</evidence>
<evidence type="ECO:0000256" key="10">
    <source>
        <dbReference type="ARBA" id="ARBA00023224"/>
    </source>
</evidence>
<dbReference type="OrthoDB" id="5967113at2759"/>
<comment type="subcellular location">
    <subcellularLocation>
        <location evidence="1">Cell membrane</location>
        <topology evidence="1">Multi-pass membrane protein</topology>
    </subcellularLocation>
</comment>
<gene>
    <name evidence="14" type="ORF">MCOR_47173</name>
</gene>
<keyword evidence="15" id="KW-1185">Reference proteome</keyword>
<reference evidence="14 15" key="1">
    <citation type="submission" date="2020-06" db="EMBL/GenBank/DDBJ databases">
        <authorList>
            <person name="Li R."/>
            <person name="Bekaert M."/>
        </authorList>
    </citation>
    <scope>NUCLEOTIDE SEQUENCE [LARGE SCALE GENOMIC DNA]</scope>
    <source>
        <strain evidence="15">wild</strain>
    </source>
</reference>
<dbReference type="Proteomes" id="UP000507470">
    <property type="component" value="Unassembled WGS sequence"/>
</dbReference>
<feature type="domain" description="G-protein coupled receptors family 2 profile 2" evidence="13">
    <location>
        <begin position="137"/>
        <end position="394"/>
    </location>
</feature>
<keyword evidence="9" id="KW-0325">Glycoprotein</keyword>
<dbReference type="SUPFAM" id="SSF111418">
    <property type="entry name" value="Hormone receptor domain"/>
    <property type="match status" value="1"/>
</dbReference>
<dbReference type="InterPro" id="IPR001879">
    <property type="entry name" value="GPCR_2_extracellular_dom"/>
</dbReference>
<dbReference type="PROSITE" id="PS50227">
    <property type="entry name" value="G_PROTEIN_RECEP_F2_3"/>
    <property type="match status" value="1"/>
</dbReference>
<dbReference type="Gene3D" id="1.20.1070.10">
    <property type="entry name" value="Rhodopsin 7-helix transmembrane proteins"/>
    <property type="match status" value="1"/>
</dbReference>
<feature type="transmembrane region" description="Helical" evidence="11">
    <location>
        <begin position="213"/>
        <end position="235"/>
    </location>
</feature>
<dbReference type="InterPro" id="IPR050332">
    <property type="entry name" value="GPCR_2"/>
</dbReference>
<dbReference type="PRINTS" id="PR00249">
    <property type="entry name" value="GPCRSECRETIN"/>
</dbReference>
<dbReference type="GO" id="GO:0008528">
    <property type="term" value="F:G protein-coupled peptide receptor activity"/>
    <property type="evidence" value="ECO:0007669"/>
    <property type="project" value="TreeGrafter"/>
</dbReference>
<evidence type="ECO:0000259" key="13">
    <source>
        <dbReference type="PROSITE" id="PS50261"/>
    </source>
</evidence>
<keyword evidence="4 11" id="KW-0812">Transmembrane</keyword>
<dbReference type="GO" id="GO:0007166">
    <property type="term" value="P:cell surface receptor signaling pathway"/>
    <property type="evidence" value="ECO:0007669"/>
    <property type="project" value="InterPro"/>
</dbReference>
<evidence type="ECO:0000256" key="2">
    <source>
        <dbReference type="ARBA" id="ARBA00005314"/>
    </source>
</evidence>
<evidence type="ECO:0000256" key="9">
    <source>
        <dbReference type="ARBA" id="ARBA00023180"/>
    </source>
</evidence>
<dbReference type="AlphaFoldDB" id="A0A6J8E471"/>
<evidence type="ECO:0000313" key="15">
    <source>
        <dbReference type="Proteomes" id="UP000507470"/>
    </source>
</evidence>
<evidence type="ECO:0000256" key="11">
    <source>
        <dbReference type="SAM" id="Phobius"/>
    </source>
</evidence>
<evidence type="ECO:0000256" key="6">
    <source>
        <dbReference type="ARBA" id="ARBA00023040"/>
    </source>
</evidence>
<feature type="domain" description="G-protein coupled receptors family 2 profile 1" evidence="12">
    <location>
        <begin position="13"/>
        <end position="105"/>
    </location>
</feature>
<dbReference type="EMBL" id="CACVKT020008340">
    <property type="protein sequence ID" value="CAC5414352.1"/>
    <property type="molecule type" value="Genomic_DNA"/>
</dbReference>
<dbReference type="SMART" id="SM00008">
    <property type="entry name" value="HormR"/>
    <property type="match status" value="1"/>
</dbReference>
<proteinExistence type="inferred from homology"/>
<organism evidence="14 15">
    <name type="scientific">Mytilus coruscus</name>
    <name type="common">Sea mussel</name>
    <dbReference type="NCBI Taxonomy" id="42192"/>
    <lineage>
        <taxon>Eukaryota</taxon>
        <taxon>Metazoa</taxon>
        <taxon>Spiralia</taxon>
        <taxon>Lophotrochozoa</taxon>
        <taxon>Mollusca</taxon>
        <taxon>Bivalvia</taxon>
        <taxon>Autobranchia</taxon>
        <taxon>Pteriomorphia</taxon>
        <taxon>Mytilida</taxon>
        <taxon>Mytiloidea</taxon>
        <taxon>Mytilidae</taxon>
        <taxon>Mytilinae</taxon>
        <taxon>Mytilus</taxon>
    </lineage>
</organism>
<evidence type="ECO:0000256" key="7">
    <source>
        <dbReference type="ARBA" id="ARBA00023136"/>
    </source>
</evidence>
<name>A0A6J8E471_MYTCO</name>
<keyword evidence="6" id="KW-0297">G-protein coupled receptor</keyword>
<dbReference type="InterPro" id="IPR017983">
    <property type="entry name" value="GPCR_2_secretin-like_CS"/>
</dbReference>
<keyword evidence="3" id="KW-1003">Cell membrane</keyword>
<dbReference type="Gene3D" id="4.10.1240.10">
    <property type="entry name" value="GPCR, family 2, extracellular hormone receptor domain"/>
    <property type="match status" value="1"/>
</dbReference>
<feature type="transmembrane region" description="Helical" evidence="11">
    <location>
        <begin position="139"/>
        <end position="160"/>
    </location>
</feature>
<feature type="transmembrane region" description="Helical" evidence="11">
    <location>
        <begin position="342"/>
        <end position="359"/>
    </location>
</feature>
<protein>
    <submittedName>
        <fullName evidence="14">PDFR</fullName>
    </submittedName>
</protein>
<keyword evidence="5 11" id="KW-1133">Transmembrane helix</keyword>
<sequence>MNKFENYPSTLMECLDSQGDALTVPSNLFCNATWDTILCWPPTLIGSVTKLPCPGKHETGMERQSYASKECGLDGNWIGIHPGKEIFPEEFEPGWTNYSECIDVIYEAVQNTSDNVMNVSESASVSVGALSIPHNGADIFGAALLVLSLILILASLGITCCNNAIQSTRTRFYRNLFAAFIFHDILELIVRIGRVFHSDAIIRDIETCVSFGVLLTLLSTAIFSWFLMIGISFMLTFKGVVVENRMYYVMCLLGWFMPTVVTITWLSVTVLGGNLSCWDGELYIARMTSSFWIIQGSIVIFLLFTWLCILSFLLRYKEYEMQRKYSENKDLAVELTNIKQSGYKMFATMCFVTGAYIIYLSCSQSPLTESLSYLLVLVMFSRGIIVAVFMCFLEEHCKCWDGVYAVEGSTSTDSESLSSRNSSHPSHYGHHTILPNHGIISI</sequence>
<dbReference type="Pfam" id="PF02793">
    <property type="entry name" value="HRM"/>
    <property type="match status" value="1"/>
</dbReference>
<dbReference type="InterPro" id="IPR036445">
    <property type="entry name" value="GPCR_2_extracell_dom_sf"/>
</dbReference>
<comment type="similarity">
    <text evidence="2">Belongs to the G-protein coupled receptor 2 family.</text>
</comment>
<dbReference type="GO" id="GO:0007188">
    <property type="term" value="P:adenylate cyclase-modulating G protein-coupled receptor signaling pathway"/>
    <property type="evidence" value="ECO:0007669"/>
    <property type="project" value="TreeGrafter"/>
</dbReference>
<keyword evidence="8" id="KW-0675">Receptor</keyword>
<keyword evidence="10" id="KW-0807">Transducer</keyword>
<feature type="transmembrane region" description="Helical" evidence="11">
    <location>
        <begin position="247"/>
        <end position="271"/>
    </location>
</feature>
<feature type="transmembrane region" description="Helical" evidence="11">
    <location>
        <begin position="291"/>
        <end position="314"/>
    </location>
</feature>
<feature type="transmembrane region" description="Helical" evidence="11">
    <location>
        <begin position="371"/>
        <end position="393"/>
    </location>
</feature>
<evidence type="ECO:0000256" key="1">
    <source>
        <dbReference type="ARBA" id="ARBA00004651"/>
    </source>
</evidence>
<dbReference type="InterPro" id="IPR017981">
    <property type="entry name" value="GPCR_2-like_7TM"/>
</dbReference>
<dbReference type="PANTHER" id="PTHR45620">
    <property type="entry name" value="PDF RECEPTOR-LIKE PROTEIN-RELATED"/>
    <property type="match status" value="1"/>
</dbReference>
<accession>A0A6J8E471</accession>
<evidence type="ECO:0000256" key="8">
    <source>
        <dbReference type="ARBA" id="ARBA00023170"/>
    </source>
</evidence>
<evidence type="ECO:0000256" key="3">
    <source>
        <dbReference type="ARBA" id="ARBA00022475"/>
    </source>
</evidence>
<evidence type="ECO:0000256" key="5">
    <source>
        <dbReference type="ARBA" id="ARBA00022989"/>
    </source>
</evidence>
<evidence type="ECO:0000313" key="14">
    <source>
        <dbReference type="EMBL" id="CAC5414352.1"/>
    </source>
</evidence>
<dbReference type="InterPro" id="IPR000832">
    <property type="entry name" value="GPCR_2_secretin-like"/>
</dbReference>
<keyword evidence="7 11" id="KW-0472">Membrane</keyword>
<dbReference type="PROSITE" id="PS50261">
    <property type="entry name" value="G_PROTEIN_RECEP_F2_4"/>
    <property type="match status" value="1"/>
</dbReference>
<evidence type="ECO:0000256" key="4">
    <source>
        <dbReference type="ARBA" id="ARBA00022692"/>
    </source>
</evidence>
<feature type="transmembrane region" description="Helical" evidence="11">
    <location>
        <begin position="172"/>
        <end position="193"/>
    </location>
</feature>
<dbReference type="PROSITE" id="PS00649">
    <property type="entry name" value="G_PROTEIN_RECEP_F2_1"/>
    <property type="match status" value="1"/>
</dbReference>
<dbReference type="Pfam" id="PF00002">
    <property type="entry name" value="7tm_2"/>
    <property type="match status" value="1"/>
</dbReference>